<dbReference type="Proteomes" id="UP000593567">
    <property type="component" value="Unassembled WGS sequence"/>
</dbReference>
<dbReference type="SMART" id="SM01368">
    <property type="entry name" value="RB_A"/>
    <property type="match status" value="1"/>
</dbReference>
<keyword evidence="4" id="KW-0805">Transcription regulation</keyword>
<evidence type="ECO:0000256" key="7">
    <source>
        <dbReference type="ARBA" id="ARBA00023306"/>
    </source>
</evidence>
<keyword evidence="6" id="KW-0539">Nucleus</keyword>
<evidence type="ECO:0000259" key="8">
    <source>
        <dbReference type="SMART" id="SM01367"/>
    </source>
</evidence>
<dbReference type="GO" id="GO:0048667">
    <property type="term" value="P:cell morphogenesis involved in neuron differentiation"/>
    <property type="evidence" value="ECO:0007669"/>
    <property type="project" value="TreeGrafter"/>
</dbReference>
<dbReference type="SUPFAM" id="SSF47954">
    <property type="entry name" value="Cyclin-like"/>
    <property type="match status" value="2"/>
</dbReference>
<dbReference type="GO" id="GO:0000785">
    <property type="term" value="C:chromatin"/>
    <property type="evidence" value="ECO:0007669"/>
    <property type="project" value="TreeGrafter"/>
</dbReference>
<dbReference type="Pfam" id="PF11934">
    <property type="entry name" value="DUF3452"/>
    <property type="match status" value="1"/>
</dbReference>
<evidence type="ECO:0000256" key="5">
    <source>
        <dbReference type="ARBA" id="ARBA00023163"/>
    </source>
</evidence>
<evidence type="ECO:0000256" key="3">
    <source>
        <dbReference type="ARBA" id="ARBA00022491"/>
    </source>
</evidence>
<dbReference type="InterPro" id="IPR024599">
    <property type="entry name" value="RB_N"/>
</dbReference>
<dbReference type="GO" id="GO:0035189">
    <property type="term" value="C:Rb-E2F complex"/>
    <property type="evidence" value="ECO:0007669"/>
    <property type="project" value="TreeGrafter"/>
</dbReference>
<evidence type="ECO:0000256" key="1">
    <source>
        <dbReference type="ARBA" id="ARBA00004123"/>
    </source>
</evidence>
<dbReference type="PANTHER" id="PTHR13742:SF36">
    <property type="entry name" value="RETINOBLASTOMA-ASSOCIATED PROTEIN"/>
    <property type="match status" value="1"/>
</dbReference>
<evidence type="ECO:0000259" key="9">
    <source>
        <dbReference type="SMART" id="SM01368"/>
    </source>
</evidence>
<gene>
    <name evidence="10" type="ORF">EB796_023160</name>
</gene>
<keyword evidence="7" id="KW-0131">Cell cycle</keyword>
<dbReference type="Gene3D" id="1.10.472.10">
    <property type="entry name" value="Cyclin-like"/>
    <property type="match status" value="2"/>
</dbReference>
<dbReference type="GO" id="GO:0031175">
    <property type="term" value="P:neuron projection development"/>
    <property type="evidence" value="ECO:0007669"/>
    <property type="project" value="TreeGrafter"/>
</dbReference>
<dbReference type="Pfam" id="PF01858">
    <property type="entry name" value="RB_A"/>
    <property type="match status" value="1"/>
</dbReference>
<dbReference type="GO" id="GO:0006357">
    <property type="term" value="P:regulation of transcription by RNA polymerase II"/>
    <property type="evidence" value="ECO:0007669"/>
    <property type="project" value="InterPro"/>
</dbReference>
<evidence type="ECO:0000256" key="4">
    <source>
        <dbReference type="ARBA" id="ARBA00023015"/>
    </source>
</evidence>
<dbReference type="GO" id="GO:2000134">
    <property type="term" value="P:negative regulation of G1/S transition of mitotic cell cycle"/>
    <property type="evidence" value="ECO:0007669"/>
    <property type="project" value="TreeGrafter"/>
</dbReference>
<dbReference type="EMBL" id="VXIV02003297">
    <property type="protein sequence ID" value="KAF6018536.1"/>
    <property type="molecule type" value="Genomic_DNA"/>
</dbReference>
<name>A0A7J7IYA2_BUGNE</name>
<comment type="subcellular location">
    <subcellularLocation>
        <location evidence="1">Nucleus</location>
    </subcellularLocation>
</comment>
<dbReference type="GO" id="GO:0000977">
    <property type="term" value="F:RNA polymerase II transcription regulatory region sequence-specific DNA binding"/>
    <property type="evidence" value="ECO:0007669"/>
    <property type="project" value="TreeGrafter"/>
</dbReference>
<dbReference type="InterPro" id="IPR002719">
    <property type="entry name" value="RB_B"/>
</dbReference>
<dbReference type="AlphaFoldDB" id="A0A7J7IYA2"/>
<evidence type="ECO:0000313" key="11">
    <source>
        <dbReference type="Proteomes" id="UP000593567"/>
    </source>
</evidence>
<keyword evidence="3" id="KW-0678">Repressor</keyword>
<dbReference type="PANTHER" id="PTHR13742">
    <property type="entry name" value="RETINOBLASTOMA-ASSOCIATED PROTEIN RB -RELATED"/>
    <property type="match status" value="1"/>
</dbReference>
<dbReference type="InterPro" id="IPR036915">
    <property type="entry name" value="Cyclin-like_sf"/>
</dbReference>
<keyword evidence="11" id="KW-1185">Reference proteome</keyword>
<evidence type="ECO:0000313" key="10">
    <source>
        <dbReference type="EMBL" id="KAF6018536.1"/>
    </source>
</evidence>
<comment type="caution">
    <text evidence="10">The sequence shown here is derived from an EMBL/GenBank/DDBJ whole genome shotgun (WGS) entry which is preliminary data.</text>
</comment>
<sequence length="662" mass="74729">MDNLKALYQQTTSRIKLSKAINQKAWQSYKQVYDLNENLLSENPMEWFVVHIYLALLEQVISSKQVTKMNTSVTVSLLLNISKMHCKEFITKLKYTMEQKLSSPLTEDIVNELVRNYILTAALHDKFSKVFANIFVEEPSMSHDPSHDQTRPNYHQLLLEKRKQIWLLYLLAKEETSFDTSELITSFYVLICCFIPAIKSTPAFLLKSPWGSLCDNLNNDQTEVHLALMKKLCSDYKVDLGEVLGPIFLSNQWRSLMEKYEGVSFHTMTKEWANVVRPLTIDGLDFIEAAPLVIPSNATSAVGAAALPPTPIQFRLNTIQHLKNILSGFTDSPSLTLMQYFQCCGENPHGSISTRLSELKERYTSTPLCHHSPTSSHSGSASHSGIASPQGILLHRFSLITRLYYKSLQNLLQQEEERLSRTDFSALLYIDTFHRSLVLCSALVVNHAYDEQVSASEVLQHFLAVFDLQAYHMCKVIECFIKAEPDLSGASIHHLKVCEDHILDNLAWKLDSPLYDVLNFTCTGGTGSLPVLSDSPTCNVGAAQFLTPIRRTRDRAVTENGQASNSRSLTVFVTKVCRLAYHRLQLLSSALSLPSDLVCKIWTCLEHLIKVKCELLKDRHLDQAIMCCLYAICKVVNREVKFKAIVGAYETLPHQPSSSVSL</sequence>
<proteinExistence type="inferred from homology"/>
<dbReference type="InterPro" id="IPR028309">
    <property type="entry name" value="RB_fam"/>
</dbReference>
<dbReference type="OrthoDB" id="844594at2759"/>
<evidence type="ECO:0000256" key="6">
    <source>
        <dbReference type="ARBA" id="ARBA00023242"/>
    </source>
</evidence>
<comment type="similarity">
    <text evidence="2">Belongs to the retinoblastoma protein (RB) family.</text>
</comment>
<organism evidence="10 11">
    <name type="scientific">Bugula neritina</name>
    <name type="common">Brown bryozoan</name>
    <name type="synonym">Sertularia neritina</name>
    <dbReference type="NCBI Taxonomy" id="10212"/>
    <lineage>
        <taxon>Eukaryota</taxon>
        <taxon>Metazoa</taxon>
        <taxon>Spiralia</taxon>
        <taxon>Lophotrochozoa</taxon>
        <taxon>Bryozoa</taxon>
        <taxon>Gymnolaemata</taxon>
        <taxon>Cheilostomatida</taxon>
        <taxon>Flustrina</taxon>
        <taxon>Buguloidea</taxon>
        <taxon>Bugulidae</taxon>
        <taxon>Bugula</taxon>
    </lineage>
</organism>
<feature type="domain" description="Retinoblastoma-associated protein A-box" evidence="9">
    <location>
        <begin position="310"/>
        <end position="518"/>
    </location>
</feature>
<evidence type="ECO:0000256" key="2">
    <source>
        <dbReference type="ARBA" id="ARBA00009475"/>
    </source>
</evidence>
<accession>A0A7J7IYA2</accession>
<keyword evidence="5" id="KW-0804">Transcription</keyword>
<protein>
    <submittedName>
        <fullName evidence="10">RB1</fullName>
    </submittedName>
</protein>
<dbReference type="Gene3D" id="1.10.472.140">
    <property type="match status" value="1"/>
</dbReference>
<dbReference type="InterPro" id="IPR002720">
    <property type="entry name" value="RB_A"/>
</dbReference>
<reference evidence="10" key="1">
    <citation type="submission" date="2020-06" db="EMBL/GenBank/DDBJ databases">
        <title>Draft genome of Bugula neritina, a colonial animal packing powerful symbionts and potential medicines.</title>
        <authorList>
            <person name="Rayko M."/>
        </authorList>
    </citation>
    <scope>NUCLEOTIDE SEQUENCE [LARGE SCALE GENOMIC DNA]</scope>
    <source>
        <strain evidence="10">Kwan_BN1</strain>
    </source>
</reference>
<dbReference type="SMART" id="SM01367">
    <property type="entry name" value="DUF3452"/>
    <property type="match status" value="1"/>
</dbReference>
<dbReference type="Pfam" id="PF01857">
    <property type="entry name" value="RB_B"/>
    <property type="match status" value="1"/>
</dbReference>
<feature type="domain" description="Retinoblastoma-associated protein N-terminal" evidence="8">
    <location>
        <begin position="67"/>
        <end position="200"/>
    </location>
</feature>